<evidence type="ECO:0000313" key="3">
    <source>
        <dbReference type="Proteomes" id="UP000076738"/>
    </source>
</evidence>
<dbReference type="Proteomes" id="UP000076738">
    <property type="component" value="Unassembled WGS sequence"/>
</dbReference>
<sequence length="110" mass="12147">MRSRRCCVDMTPRPQGTTPHGRRPRRHSRRSAFARPLFQRSPKGAGQRALCMLPLLPRRRPIDCGTLIDPLSKLDLAAPTAGASAGVPQIWHAARHGIVLREQVGRIGLS</sequence>
<accession>A0A167PRW9</accession>
<protein>
    <submittedName>
        <fullName evidence="2">Uncharacterized protein</fullName>
    </submittedName>
</protein>
<organism evidence="2 3">
    <name type="scientific">Calocera viscosa (strain TUFC12733)</name>
    <dbReference type="NCBI Taxonomy" id="1330018"/>
    <lineage>
        <taxon>Eukaryota</taxon>
        <taxon>Fungi</taxon>
        <taxon>Dikarya</taxon>
        <taxon>Basidiomycota</taxon>
        <taxon>Agaricomycotina</taxon>
        <taxon>Dacrymycetes</taxon>
        <taxon>Dacrymycetales</taxon>
        <taxon>Dacrymycetaceae</taxon>
        <taxon>Calocera</taxon>
    </lineage>
</organism>
<reference evidence="2 3" key="1">
    <citation type="journal article" date="2016" name="Mol. Biol. Evol.">
        <title>Comparative Genomics of Early-Diverging Mushroom-Forming Fungi Provides Insights into the Origins of Lignocellulose Decay Capabilities.</title>
        <authorList>
            <person name="Nagy L.G."/>
            <person name="Riley R."/>
            <person name="Tritt A."/>
            <person name="Adam C."/>
            <person name="Daum C."/>
            <person name="Floudas D."/>
            <person name="Sun H."/>
            <person name="Yadav J.S."/>
            <person name="Pangilinan J."/>
            <person name="Larsson K.H."/>
            <person name="Matsuura K."/>
            <person name="Barry K."/>
            <person name="Labutti K."/>
            <person name="Kuo R."/>
            <person name="Ohm R.A."/>
            <person name="Bhattacharya S.S."/>
            <person name="Shirouzu T."/>
            <person name="Yoshinaga Y."/>
            <person name="Martin F.M."/>
            <person name="Grigoriev I.V."/>
            <person name="Hibbett D.S."/>
        </authorList>
    </citation>
    <scope>NUCLEOTIDE SEQUENCE [LARGE SCALE GENOMIC DNA]</scope>
    <source>
        <strain evidence="2 3">TUFC12733</strain>
    </source>
</reference>
<gene>
    <name evidence="2" type="ORF">CALVIDRAFT_397706</name>
</gene>
<dbReference type="EMBL" id="KV417273">
    <property type="protein sequence ID" value="KZO99064.1"/>
    <property type="molecule type" value="Genomic_DNA"/>
</dbReference>
<feature type="compositionally biased region" description="Basic residues" evidence="1">
    <location>
        <begin position="20"/>
        <end position="32"/>
    </location>
</feature>
<proteinExistence type="predicted"/>
<feature type="region of interest" description="Disordered" evidence="1">
    <location>
        <begin position="1"/>
        <end position="41"/>
    </location>
</feature>
<keyword evidence="3" id="KW-1185">Reference proteome</keyword>
<evidence type="ECO:0000313" key="2">
    <source>
        <dbReference type="EMBL" id="KZO99064.1"/>
    </source>
</evidence>
<dbReference type="AlphaFoldDB" id="A0A167PRW9"/>
<name>A0A167PRW9_CALVF</name>
<evidence type="ECO:0000256" key="1">
    <source>
        <dbReference type="SAM" id="MobiDB-lite"/>
    </source>
</evidence>